<dbReference type="GO" id="GO:0008097">
    <property type="term" value="F:5S rRNA binding"/>
    <property type="evidence" value="ECO:0007669"/>
    <property type="project" value="TreeGrafter"/>
</dbReference>
<dbReference type="PATRIC" id="fig|1357400.3.peg.1591"/>
<evidence type="ECO:0000256" key="7">
    <source>
        <dbReference type="HAMAP-Rule" id="MF_01337"/>
    </source>
</evidence>
<keyword evidence="5 7" id="KW-0687">Ribonucleoprotein</keyword>
<keyword evidence="4 7" id="KW-0689">Ribosomal protein</keyword>
<sequence>MTSKILELKKTLRLKRKARIRGKISGTKSCPRITIFRSNKYLYAQAIDDTVGMTIASVDGRKLKLGNNKENAKQIGGIFAKDLQKKSVSSAVFDRNGYLFHGVVKEFAESLRENGITL</sequence>
<dbReference type="NCBIfam" id="TIGR00060">
    <property type="entry name" value="L18_bact"/>
    <property type="match status" value="1"/>
</dbReference>
<accession>V8C9F2</accession>
<dbReference type="SUPFAM" id="SSF53137">
    <property type="entry name" value="Translational machinery components"/>
    <property type="match status" value="1"/>
</dbReference>
<name>V8C9F2_9HELI</name>
<dbReference type="CDD" id="cd00432">
    <property type="entry name" value="Ribosomal_L18_L5e"/>
    <property type="match status" value="1"/>
</dbReference>
<comment type="function">
    <text evidence="7">This is one of the proteins that bind and probably mediate the attachment of the 5S RNA into the large ribosomal subunit, where it forms part of the central protuberance.</text>
</comment>
<dbReference type="EMBL" id="AZJI01000005">
    <property type="protein sequence ID" value="ETD23376.1"/>
    <property type="molecule type" value="Genomic_DNA"/>
</dbReference>
<comment type="caution">
    <text evidence="8">The sequence shown here is derived from an EMBL/GenBank/DDBJ whole genome shotgun (WGS) entry which is preliminary data.</text>
</comment>
<dbReference type="InterPro" id="IPR057268">
    <property type="entry name" value="Ribosomal_L18"/>
</dbReference>
<keyword evidence="3 7" id="KW-0694">RNA-binding</keyword>
<dbReference type="STRING" id="1357400.HMPREF2086_01178"/>
<evidence type="ECO:0000313" key="8">
    <source>
        <dbReference type="EMBL" id="ETD23376.1"/>
    </source>
</evidence>
<evidence type="ECO:0000256" key="1">
    <source>
        <dbReference type="ARBA" id="ARBA00007116"/>
    </source>
</evidence>
<dbReference type="InterPro" id="IPR005484">
    <property type="entry name" value="Ribosomal_uL18_bac/plant/anim"/>
</dbReference>
<evidence type="ECO:0000256" key="5">
    <source>
        <dbReference type="ARBA" id="ARBA00023274"/>
    </source>
</evidence>
<organism evidence="8 9">
    <name type="scientific">Helicobacter macacae MIT 99-5501</name>
    <dbReference type="NCBI Taxonomy" id="1357400"/>
    <lineage>
        <taxon>Bacteria</taxon>
        <taxon>Pseudomonadati</taxon>
        <taxon>Campylobacterota</taxon>
        <taxon>Epsilonproteobacteria</taxon>
        <taxon>Campylobacterales</taxon>
        <taxon>Helicobacteraceae</taxon>
        <taxon>Helicobacter</taxon>
    </lineage>
</organism>
<reference evidence="8 9" key="1">
    <citation type="journal article" date="2014" name="Genome Announc.">
        <title>Draft genome sequences of six enterohepatic helicobacter species isolated from humans and one from rhesus macaques.</title>
        <authorList>
            <person name="Shen Z."/>
            <person name="Sheh A."/>
            <person name="Young S.K."/>
            <person name="Abouelliel A."/>
            <person name="Ward D.V."/>
            <person name="Earl A.M."/>
            <person name="Fox J.G."/>
        </authorList>
    </citation>
    <scope>NUCLEOTIDE SEQUENCE [LARGE SCALE GENOMIC DNA]</scope>
    <source>
        <strain evidence="8 9">MIT 99-5501</strain>
    </source>
</reference>
<comment type="subunit">
    <text evidence="7">Part of the 50S ribosomal subunit; part of the 5S rRNA/L5/L18/L25 subcomplex. Contacts the 5S and 23S rRNAs.</text>
</comment>
<comment type="similarity">
    <text evidence="1 7">Belongs to the universal ribosomal protein uL18 family.</text>
</comment>
<dbReference type="PANTHER" id="PTHR12899:SF3">
    <property type="entry name" value="LARGE RIBOSOMAL SUBUNIT PROTEIN UL18M"/>
    <property type="match status" value="1"/>
</dbReference>
<dbReference type="Pfam" id="PF00861">
    <property type="entry name" value="Ribosomal_L18p"/>
    <property type="match status" value="1"/>
</dbReference>
<protein>
    <recommendedName>
        <fullName evidence="6 7">Large ribosomal subunit protein uL18</fullName>
    </recommendedName>
</protein>
<dbReference type="GO" id="GO:0022625">
    <property type="term" value="C:cytosolic large ribosomal subunit"/>
    <property type="evidence" value="ECO:0007669"/>
    <property type="project" value="TreeGrafter"/>
</dbReference>
<dbReference type="RefSeq" id="WP_023927901.1">
    <property type="nucleotide sequence ID" value="NZ_KI669454.1"/>
</dbReference>
<evidence type="ECO:0000313" key="9">
    <source>
        <dbReference type="Proteomes" id="UP000018731"/>
    </source>
</evidence>
<keyword evidence="9" id="KW-1185">Reference proteome</keyword>
<evidence type="ECO:0000256" key="6">
    <source>
        <dbReference type="ARBA" id="ARBA00035197"/>
    </source>
</evidence>
<dbReference type="InterPro" id="IPR004389">
    <property type="entry name" value="Ribosomal_uL18_bac-type"/>
</dbReference>
<gene>
    <name evidence="7" type="primary">rplR</name>
    <name evidence="8" type="ORF">HMPREF2086_01178</name>
</gene>
<evidence type="ECO:0000256" key="2">
    <source>
        <dbReference type="ARBA" id="ARBA00022730"/>
    </source>
</evidence>
<dbReference type="AlphaFoldDB" id="V8C9F2"/>
<dbReference type="HOGENOM" id="CLU_098841_0_1_7"/>
<dbReference type="HAMAP" id="MF_01337_B">
    <property type="entry name" value="Ribosomal_uL18_B"/>
    <property type="match status" value="1"/>
</dbReference>
<dbReference type="OrthoDB" id="9810939at2"/>
<evidence type="ECO:0000256" key="3">
    <source>
        <dbReference type="ARBA" id="ARBA00022884"/>
    </source>
</evidence>
<dbReference type="PANTHER" id="PTHR12899">
    <property type="entry name" value="39S RIBOSOMAL PROTEIN L18, MITOCHONDRIAL"/>
    <property type="match status" value="1"/>
</dbReference>
<dbReference type="eggNOG" id="COG0256">
    <property type="taxonomic scope" value="Bacteria"/>
</dbReference>
<keyword evidence="2 7" id="KW-0699">rRNA-binding</keyword>
<dbReference type="GO" id="GO:0006412">
    <property type="term" value="P:translation"/>
    <property type="evidence" value="ECO:0007669"/>
    <property type="project" value="UniProtKB-UniRule"/>
</dbReference>
<evidence type="ECO:0000256" key="4">
    <source>
        <dbReference type="ARBA" id="ARBA00022980"/>
    </source>
</evidence>
<dbReference type="Gene3D" id="3.30.420.100">
    <property type="match status" value="1"/>
</dbReference>
<dbReference type="GO" id="GO:0003735">
    <property type="term" value="F:structural constituent of ribosome"/>
    <property type="evidence" value="ECO:0007669"/>
    <property type="project" value="InterPro"/>
</dbReference>
<dbReference type="Proteomes" id="UP000018731">
    <property type="component" value="Unassembled WGS sequence"/>
</dbReference>
<proteinExistence type="inferred from homology"/>